<dbReference type="InterPro" id="IPR050126">
    <property type="entry name" value="Ap4A_hydrolase"/>
</dbReference>
<evidence type="ECO:0000313" key="3">
    <source>
        <dbReference type="Proteomes" id="UP001265259"/>
    </source>
</evidence>
<dbReference type="Pfam" id="PF00149">
    <property type="entry name" value="Metallophos"/>
    <property type="match status" value="1"/>
</dbReference>
<dbReference type="InterPro" id="IPR004843">
    <property type="entry name" value="Calcineurin-like_PHP"/>
</dbReference>
<dbReference type="RefSeq" id="WP_311688485.1">
    <property type="nucleotide sequence ID" value="NZ_JAVRHL010000001.1"/>
</dbReference>
<comment type="caution">
    <text evidence="2">The sequence shown here is derived from an EMBL/GenBank/DDBJ whole genome shotgun (WGS) entry which is preliminary data.</text>
</comment>
<protein>
    <submittedName>
        <fullName evidence="2">Metallophosphoesterase</fullName>
    </submittedName>
</protein>
<keyword evidence="3" id="KW-1185">Reference proteome</keyword>
<reference evidence="2 3" key="1">
    <citation type="submission" date="2023-09" db="EMBL/GenBank/DDBJ databases">
        <authorList>
            <person name="Rey-Velasco X."/>
        </authorList>
    </citation>
    <scope>NUCLEOTIDE SEQUENCE [LARGE SCALE GENOMIC DNA]</scope>
    <source>
        <strain evidence="2 3">F158</strain>
    </source>
</reference>
<dbReference type="PANTHER" id="PTHR42850">
    <property type="entry name" value="METALLOPHOSPHOESTERASE"/>
    <property type="match status" value="1"/>
</dbReference>
<sequence length="244" mass="26821">MQTYAIGDIHGQCDLLEAAHDRIAADRAAHGDEDAPVIHLGDLTDRGPDSRGVMERLTAADADPRWHVIMGNHDRMMAHFLRPRSARDPLRDDLNWLAPPLGGRPTLASYGVDVDERRSAAEIHADAMEAVPEAHRTFLDGLPTRIVRGEAFYCHAGVRPGIPLADQVEDDLVWIREPFLSDPMEHGALIVHGHTPVEAATHYGNRLDLDTGAAYGGPLSVAVIEGRRAWLVTERGREELRPVA</sequence>
<organism evidence="2 3">
    <name type="scientific">Tropicimonas omnivorans</name>
    <dbReference type="NCBI Taxonomy" id="3075590"/>
    <lineage>
        <taxon>Bacteria</taxon>
        <taxon>Pseudomonadati</taxon>
        <taxon>Pseudomonadota</taxon>
        <taxon>Alphaproteobacteria</taxon>
        <taxon>Rhodobacterales</taxon>
        <taxon>Roseobacteraceae</taxon>
        <taxon>Tropicimonas</taxon>
    </lineage>
</organism>
<dbReference type="InterPro" id="IPR029052">
    <property type="entry name" value="Metallo-depent_PP-like"/>
</dbReference>
<accession>A0ABU3DBJ4</accession>
<dbReference type="PANTHER" id="PTHR42850:SF4">
    <property type="entry name" value="ZINC-DEPENDENT ENDOPOLYPHOSPHATASE"/>
    <property type="match status" value="1"/>
</dbReference>
<evidence type="ECO:0000259" key="1">
    <source>
        <dbReference type="Pfam" id="PF00149"/>
    </source>
</evidence>
<dbReference type="SUPFAM" id="SSF56300">
    <property type="entry name" value="Metallo-dependent phosphatases"/>
    <property type="match status" value="1"/>
</dbReference>
<proteinExistence type="predicted"/>
<dbReference type="EMBL" id="JAVRHL010000001">
    <property type="protein sequence ID" value="MDT0681086.1"/>
    <property type="molecule type" value="Genomic_DNA"/>
</dbReference>
<dbReference type="Proteomes" id="UP001265259">
    <property type="component" value="Unassembled WGS sequence"/>
</dbReference>
<evidence type="ECO:0000313" key="2">
    <source>
        <dbReference type="EMBL" id="MDT0681086.1"/>
    </source>
</evidence>
<name>A0ABU3DBJ4_9RHOB</name>
<dbReference type="Gene3D" id="3.60.21.10">
    <property type="match status" value="1"/>
</dbReference>
<feature type="domain" description="Calcineurin-like phosphoesterase" evidence="1">
    <location>
        <begin position="2"/>
        <end position="204"/>
    </location>
</feature>
<gene>
    <name evidence="2" type="ORF">RM543_00185</name>
</gene>